<dbReference type="InterPro" id="IPR016054">
    <property type="entry name" value="LY6_UPA_recep-like"/>
</dbReference>
<feature type="chain" id="PRO_5039930328" evidence="2">
    <location>
        <begin position="19"/>
        <end position="162"/>
    </location>
</feature>
<protein>
    <submittedName>
        <fullName evidence="5">Lymphocyte antigen 6K-like</fullName>
    </submittedName>
</protein>
<evidence type="ECO:0000256" key="1">
    <source>
        <dbReference type="ARBA" id="ARBA00022729"/>
    </source>
</evidence>
<keyword evidence="4" id="KW-1185">Reference proteome</keyword>
<dbReference type="InterPro" id="IPR052874">
    <property type="entry name" value="Sperm-ZP_regulatory"/>
</dbReference>
<dbReference type="PANTHER" id="PTHR15049">
    <property type="entry name" value="GLYCOSYL-PHOSPHATIDYLINOSITOL-ANCHORED MOLECULE-LIKE PROTEIN-RELATED"/>
    <property type="match status" value="1"/>
</dbReference>
<dbReference type="SUPFAM" id="SSF57302">
    <property type="entry name" value="Snake toxin-like"/>
    <property type="match status" value="1"/>
</dbReference>
<dbReference type="GeneID" id="113834494"/>
<reference evidence="4" key="1">
    <citation type="journal article" date="2018" name="Biotechnol. Bioeng.">
        <title>A reference genome of the Chinese hamster based on a hybrid assembly strategy.</title>
        <authorList>
            <person name="Rupp O."/>
            <person name="MacDonald M.L."/>
            <person name="Li S."/>
            <person name="Dhiman H."/>
            <person name="Polson S."/>
            <person name="Griep S."/>
            <person name="Heffner K."/>
            <person name="Hernandez I."/>
            <person name="Brinkrolf K."/>
            <person name="Jadhav V."/>
            <person name="Samoudi M."/>
            <person name="Hao H."/>
            <person name="Kingham B."/>
            <person name="Goesmann A."/>
            <person name="Betenbaugh M.J."/>
            <person name="Lewis N.E."/>
            <person name="Borth N."/>
            <person name="Lee K.H."/>
        </authorList>
    </citation>
    <scope>NUCLEOTIDE SEQUENCE [LARGE SCALE GENOMIC DNA]</scope>
    <source>
        <strain evidence="4">17A/GY</strain>
    </source>
</reference>
<reference evidence="4" key="2">
    <citation type="journal article" date="2020" name="Biotechnol. Bioeng.">
        <title>Chromosome-scale scaffolds for the Chinese hamster reference genome assembly to facilitate the study of the CHO epigenome.</title>
        <authorList>
            <person name="Hilliard W."/>
            <person name="MacDonald M."/>
            <person name="Lee K.H."/>
        </authorList>
    </citation>
    <scope>NUCLEOTIDE SEQUENCE [LARGE SCALE GENOMIC DNA]</scope>
    <source>
        <strain evidence="4">17A/GY</strain>
    </source>
</reference>
<proteinExistence type="predicted"/>
<dbReference type="GO" id="GO:0007339">
    <property type="term" value="P:binding of sperm to zona pellucida"/>
    <property type="evidence" value="ECO:0007669"/>
    <property type="project" value="TreeGrafter"/>
</dbReference>
<dbReference type="OrthoDB" id="9617216at2759"/>
<reference evidence="5" key="3">
    <citation type="submission" date="2025-08" db="UniProtKB">
        <authorList>
            <consortium name="RefSeq"/>
        </authorList>
    </citation>
    <scope>IDENTIFICATION</scope>
    <source>
        <strain evidence="5">17A/GY</strain>
        <tissue evidence="5">Liver</tissue>
    </source>
</reference>
<dbReference type="PANTHER" id="PTHR15049:SF1">
    <property type="entry name" value="LYMPHOCYTE ANTIGEN 6K"/>
    <property type="match status" value="1"/>
</dbReference>
<dbReference type="RefSeq" id="XP_035294692.1">
    <property type="nucleotide sequence ID" value="XM_035438801.1"/>
</dbReference>
<name>A0A9J7GMP9_CRIGR</name>
<evidence type="ECO:0000256" key="2">
    <source>
        <dbReference type="SAM" id="SignalP"/>
    </source>
</evidence>
<dbReference type="Pfam" id="PF00021">
    <property type="entry name" value="UPAR_LY6"/>
    <property type="match status" value="1"/>
</dbReference>
<evidence type="ECO:0000259" key="3">
    <source>
        <dbReference type="SMART" id="SM00134"/>
    </source>
</evidence>
<feature type="domain" description="UPAR/Ly6" evidence="3">
    <location>
        <begin position="30"/>
        <end position="126"/>
    </location>
</feature>
<keyword evidence="1 2" id="KW-0732">Signal</keyword>
<dbReference type="CDD" id="cd23550">
    <property type="entry name" value="TFP_LU_ECD_Ly6K"/>
    <property type="match status" value="1"/>
</dbReference>
<dbReference type="SMART" id="SM00134">
    <property type="entry name" value="LU"/>
    <property type="match status" value="1"/>
</dbReference>
<gene>
    <name evidence="5" type="primary">LOC113834494</name>
</gene>
<dbReference type="InterPro" id="IPR045860">
    <property type="entry name" value="Snake_toxin-like_sf"/>
</dbReference>
<sequence>MEMLVLLALLTTMGLPLAQTKDRTKREEKFSCHVCELENSFNCTNPTECPSDKQFCVMAAIRLFERFYLTSKQCSKSCPVPPYVRQEKFVPPEPKPFLPQKPLPFMYTRCCKWNLCNEGGPSISVFKEQPGKASERRHRYTELFLTGFIVLSASAVTDLSLF</sequence>
<dbReference type="GO" id="GO:0001669">
    <property type="term" value="C:acrosomal vesicle"/>
    <property type="evidence" value="ECO:0007669"/>
    <property type="project" value="TreeGrafter"/>
</dbReference>
<accession>A0A9J7GMP9</accession>
<dbReference type="Proteomes" id="UP001108280">
    <property type="component" value="Chromosome 2"/>
</dbReference>
<evidence type="ECO:0000313" key="4">
    <source>
        <dbReference type="Proteomes" id="UP001108280"/>
    </source>
</evidence>
<evidence type="ECO:0000313" key="5">
    <source>
        <dbReference type="RefSeq" id="XP_035294692.1"/>
    </source>
</evidence>
<dbReference type="AlphaFoldDB" id="A0A9J7GMP9"/>
<feature type="signal peptide" evidence="2">
    <location>
        <begin position="1"/>
        <end position="18"/>
    </location>
</feature>
<dbReference type="Gene3D" id="2.10.60.10">
    <property type="entry name" value="CD59"/>
    <property type="match status" value="1"/>
</dbReference>
<organism evidence="4 5">
    <name type="scientific">Cricetulus griseus</name>
    <name type="common">Chinese hamster</name>
    <name type="synonym">Cricetulus barabensis griseus</name>
    <dbReference type="NCBI Taxonomy" id="10029"/>
    <lineage>
        <taxon>Eukaryota</taxon>
        <taxon>Metazoa</taxon>
        <taxon>Chordata</taxon>
        <taxon>Craniata</taxon>
        <taxon>Vertebrata</taxon>
        <taxon>Euteleostomi</taxon>
        <taxon>Mammalia</taxon>
        <taxon>Eutheria</taxon>
        <taxon>Euarchontoglires</taxon>
        <taxon>Glires</taxon>
        <taxon>Rodentia</taxon>
        <taxon>Myomorpha</taxon>
        <taxon>Muroidea</taxon>
        <taxon>Cricetidae</taxon>
        <taxon>Cricetinae</taxon>
        <taxon>Cricetulus</taxon>
    </lineage>
</organism>
<dbReference type="KEGG" id="cge:113834494"/>